<accession>A0A094IYN9</accession>
<name>A0A094IYN9_9BACL</name>
<dbReference type="EMBL" id="JPZO01000113">
    <property type="protein sequence ID" value="KFZ32237.1"/>
    <property type="molecule type" value="Genomic_DNA"/>
</dbReference>
<proteinExistence type="predicted"/>
<dbReference type="AlphaFoldDB" id="A0A094IYN9"/>
<organism evidence="1">
    <name type="scientific">Anoxybacillus flavithermus</name>
    <dbReference type="NCBI Taxonomy" id="33934"/>
    <lineage>
        <taxon>Bacteria</taxon>
        <taxon>Bacillati</taxon>
        <taxon>Bacillota</taxon>
        <taxon>Bacilli</taxon>
        <taxon>Bacillales</taxon>
        <taxon>Anoxybacillaceae</taxon>
        <taxon>Anoxybacillus</taxon>
    </lineage>
</organism>
<protein>
    <submittedName>
        <fullName evidence="1">Uncharacterized protein</fullName>
    </submittedName>
</protein>
<evidence type="ECO:0000313" key="1">
    <source>
        <dbReference type="EMBL" id="KFZ32237.1"/>
    </source>
</evidence>
<comment type="caution">
    <text evidence="1">The sequence shown here is derived from an EMBL/GenBank/DDBJ whole genome shotgun (WGS) entry which is preliminary data.</text>
</comment>
<gene>
    <name evidence="1" type="ORF">JS44_14180</name>
</gene>
<reference evidence="1" key="1">
    <citation type="submission" date="2014-08" db="EMBL/GenBank/DDBJ databases">
        <title>Fullgenome sequencing of Anoxybacillus sp.25 isolate from Garga hot-spring Russia.</title>
        <authorList>
            <person name="Rozanov A.S."/>
            <person name="Kotenko A.V."/>
            <person name="Malup T.K."/>
            <person name="Peltek S.E."/>
        </authorList>
    </citation>
    <scope>NUCLEOTIDE SEQUENCE [LARGE SCALE GENOMIC DNA]</scope>
    <source>
        <strain evidence="1">25</strain>
    </source>
</reference>
<sequence length="86" mass="10434">MKWEEIRQAFPNRWVLIEAVDAYTNEKNERVLNKLIPIETFSDPMKAMSEYKHLHKENPHRELYVLHTNRKETNIVERTWTGVRRG</sequence>